<dbReference type="InterPro" id="IPR050814">
    <property type="entry name" value="Myo-inositol_Transporter"/>
</dbReference>
<evidence type="ECO:0000256" key="1">
    <source>
        <dbReference type="ARBA" id="ARBA00004141"/>
    </source>
</evidence>
<dbReference type="Gene3D" id="1.20.1250.20">
    <property type="entry name" value="MFS general substrate transporter like domains"/>
    <property type="match status" value="1"/>
</dbReference>
<evidence type="ECO:0000256" key="4">
    <source>
        <dbReference type="ARBA" id="ARBA00022692"/>
    </source>
</evidence>
<dbReference type="InterPro" id="IPR036259">
    <property type="entry name" value="MFS_trans_sf"/>
</dbReference>
<feature type="transmembrane region" description="Helical" evidence="7">
    <location>
        <begin position="291"/>
        <end position="318"/>
    </location>
</feature>
<dbReference type="EMBL" id="JAQJAE010000005">
    <property type="protein sequence ID" value="KAJ5593074.1"/>
    <property type="molecule type" value="Genomic_DNA"/>
</dbReference>
<dbReference type="InterPro" id="IPR005828">
    <property type="entry name" value="MFS_sugar_transport-like"/>
</dbReference>
<dbReference type="PRINTS" id="PR00171">
    <property type="entry name" value="SUGRTRNSPORT"/>
</dbReference>
<comment type="similarity">
    <text evidence="2">Belongs to the major facilitator superfamily. Sugar transporter (TC 2.A.1.1) family.</text>
</comment>
<feature type="transmembrane region" description="Helical" evidence="7">
    <location>
        <begin position="263"/>
        <end position="285"/>
    </location>
</feature>
<evidence type="ECO:0000259" key="8">
    <source>
        <dbReference type="PROSITE" id="PS50850"/>
    </source>
</evidence>
<dbReference type="PROSITE" id="PS50850">
    <property type="entry name" value="MFS"/>
    <property type="match status" value="1"/>
</dbReference>
<dbReference type="PANTHER" id="PTHR48020:SF40">
    <property type="entry name" value="MAJOR FACILITATOR SUPERFAMILY (MFS) PROFILE DOMAIN-CONTAINING PROTEIN"/>
    <property type="match status" value="1"/>
</dbReference>
<accession>A0AAD6DTR6</accession>
<name>A0AAD6DTR6_9EURO</name>
<feature type="transmembrane region" description="Helical" evidence="7">
    <location>
        <begin position="330"/>
        <end position="351"/>
    </location>
</feature>
<comment type="subcellular location">
    <subcellularLocation>
        <location evidence="1">Membrane</location>
        <topology evidence="1">Multi-pass membrane protein</topology>
    </subcellularLocation>
</comment>
<evidence type="ECO:0000256" key="7">
    <source>
        <dbReference type="SAM" id="Phobius"/>
    </source>
</evidence>
<evidence type="ECO:0000313" key="9">
    <source>
        <dbReference type="EMBL" id="KAJ5593074.1"/>
    </source>
</evidence>
<feature type="transmembrane region" description="Helical" evidence="7">
    <location>
        <begin position="75"/>
        <end position="94"/>
    </location>
</feature>
<reference evidence="9" key="1">
    <citation type="journal article" date="2023" name="IMA Fungus">
        <title>Comparative genomic study of the Penicillium genus elucidates a diverse pangenome and 15 lateral gene transfer events.</title>
        <authorList>
            <person name="Petersen C."/>
            <person name="Sorensen T."/>
            <person name="Nielsen M.R."/>
            <person name="Sondergaard T.E."/>
            <person name="Sorensen J.L."/>
            <person name="Fitzpatrick D.A."/>
            <person name="Frisvad J.C."/>
            <person name="Nielsen K.L."/>
        </authorList>
    </citation>
    <scope>NUCLEOTIDE SEQUENCE</scope>
    <source>
        <strain evidence="9">IBT 12815</strain>
    </source>
</reference>
<gene>
    <name evidence="9" type="ORF">N7537_009978</name>
</gene>
<dbReference type="InterPro" id="IPR003663">
    <property type="entry name" value="Sugar/inositol_transpt"/>
</dbReference>
<evidence type="ECO:0000256" key="5">
    <source>
        <dbReference type="ARBA" id="ARBA00022989"/>
    </source>
</evidence>
<sequence length="434" mass="48977">MVTDPDIEHRNSSLPFMEDTTGLSSTSWCGAPIFAAEAAPDKHRGKILMLWQLFDALGIFLGFFCALIVMDSWRVLLATAIIPAIVLLFLVFMCPESPRFLIQRNRYADAYKSLLELRGTPIQAARDLYYIHAQLQTEAITIWNPHKEESWWSERERIYAYQSWINRGNFFKRMMCLATNPRTRRACTVALLVMASQQLCGINVLAFYSSELLHSDQSSSTKPSDALFTSLTVVKWYNFAFGLANFLFTLPAYIFIDSRGRRPLLLGSFLGMLLSLISVSGFFKIEAHNTRLILVAVFSCVPFVFCYSIGAGPIPFTLSAEVFPLCVREVGMSFSVMVNFLGLGLLVLFVPQLTSKFHGEGNLLFFFSGLNLLALVLIFFLVPETKDVSLEDMNSIFGRATEEHVRNHLSSPLYGRPSRQGDCWDIALRGRQDV</sequence>
<feature type="transmembrane region" description="Helical" evidence="7">
    <location>
        <begin position="236"/>
        <end position="256"/>
    </location>
</feature>
<dbReference type="Proteomes" id="UP001213799">
    <property type="component" value="Unassembled WGS sequence"/>
</dbReference>
<evidence type="ECO:0000256" key="6">
    <source>
        <dbReference type="ARBA" id="ARBA00023136"/>
    </source>
</evidence>
<dbReference type="GO" id="GO:0015791">
    <property type="term" value="P:polyol transmembrane transport"/>
    <property type="evidence" value="ECO:0007669"/>
    <property type="project" value="UniProtKB-ARBA"/>
</dbReference>
<evidence type="ECO:0000313" key="10">
    <source>
        <dbReference type="Proteomes" id="UP001213799"/>
    </source>
</evidence>
<feature type="domain" description="Major facilitator superfamily (MFS) profile" evidence="8">
    <location>
        <begin position="1"/>
        <end position="386"/>
    </location>
</feature>
<dbReference type="InterPro" id="IPR020846">
    <property type="entry name" value="MFS_dom"/>
</dbReference>
<keyword evidence="4 7" id="KW-0812">Transmembrane</keyword>
<keyword evidence="3" id="KW-0813">Transport</keyword>
<dbReference type="GO" id="GO:0022857">
    <property type="term" value="F:transmembrane transporter activity"/>
    <property type="evidence" value="ECO:0007669"/>
    <property type="project" value="InterPro"/>
</dbReference>
<dbReference type="GO" id="GO:0015798">
    <property type="term" value="P:myo-inositol transport"/>
    <property type="evidence" value="ECO:0007669"/>
    <property type="project" value="UniProtKB-ARBA"/>
</dbReference>
<dbReference type="RefSeq" id="XP_056749700.1">
    <property type="nucleotide sequence ID" value="XM_056901032.1"/>
</dbReference>
<reference evidence="9" key="2">
    <citation type="submission" date="2023-01" db="EMBL/GenBank/DDBJ databases">
        <authorList>
            <person name="Petersen C."/>
        </authorList>
    </citation>
    <scope>NUCLEOTIDE SEQUENCE</scope>
    <source>
        <strain evidence="9">IBT 12815</strain>
    </source>
</reference>
<dbReference type="GeneID" id="81591274"/>
<feature type="transmembrane region" description="Helical" evidence="7">
    <location>
        <begin position="48"/>
        <end position="69"/>
    </location>
</feature>
<comment type="caution">
    <text evidence="9">The sequence shown here is derived from an EMBL/GenBank/DDBJ whole genome shotgun (WGS) entry which is preliminary data.</text>
</comment>
<organism evidence="9 10">
    <name type="scientific">Penicillium hordei</name>
    <dbReference type="NCBI Taxonomy" id="40994"/>
    <lineage>
        <taxon>Eukaryota</taxon>
        <taxon>Fungi</taxon>
        <taxon>Dikarya</taxon>
        <taxon>Ascomycota</taxon>
        <taxon>Pezizomycotina</taxon>
        <taxon>Eurotiomycetes</taxon>
        <taxon>Eurotiomycetidae</taxon>
        <taxon>Eurotiales</taxon>
        <taxon>Aspergillaceae</taxon>
        <taxon>Penicillium</taxon>
    </lineage>
</organism>
<dbReference type="AlphaFoldDB" id="A0AAD6DTR6"/>
<keyword evidence="5 7" id="KW-1133">Transmembrane helix</keyword>
<dbReference type="PANTHER" id="PTHR48020">
    <property type="entry name" value="PROTON MYO-INOSITOL COTRANSPORTER"/>
    <property type="match status" value="1"/>
</dbReference>
<protein>
    <recommendedName>
        <fullName evidence="8">Major facilitator superfamily (MFS) profile domain-containing protein</fullName>
    </recommendedName>
</protein>
<feature type="transmembrane region" description="Helical" evidence="7">
    <location>
        <begin position="363"/>
        <end position="382"/>
    </location>
</feature>
<dbReference type="GO" id="GO:0016020">
    <property type="term" value="C:membrane"/>
    <property type="evidence" value="ECO:0007669"/>
    <property type="project" value="UniProtKB-SubCell"/>
</dbReference>
<keyword evidence="10" id="KW-1185">Reference proteome</keyword>
<keyword evidence="6 7" id="KW-0472">Membrane</keyword>
<evidence type="ECO:0000256" key="2">
    <source>
        <dbReference type="ARBA" id="ARBA00010992"/>
    </source>
</evidence>
<evidence type="ECO:0000256" key="3">
    <source>
        <dbReference type="ARBA" id="ARBA00022448"/>
    </source>
</evidence>
<proteinExistence type="inferred from homology"/>
<dbReference type="Pfam" id="PF00083">
    <property type="entry name" value="Sugar_tr"/>
    <property type="match status" value="1"/>
</dbReference>
<dbReference type="SUPFAM" id="SSF103473">
    <property type="entry name" value="MFS general substrate transporter"/>
    <property type="match status" value="1"/>
</dbReference>